<proteinExistence type="predicted"/>
<name>A0A1M6VPV7_9BACT</name>
<dbReference type="RefSeq" id="WP_143159789.1">
    <property type="nucleotide sequence ID" value="NZ_FRBL01000001.1"/>
</dbReference>
<evidence type="ECO:0000313" key="3">
    <source>
        <dbReference type="Proteomes" id="UP000184420"/>
    </source>
</evidence>
<dbReference type="STRING" id="1419482.SAMN05444266_101296"/>
<evidence type="ECO:0000256" key="1">
    <source>
        <dbReference type="SAM" id="SignalP"/>
    </source>
</evidence>
<organism evidence="2 3">
    <name type="scientific">Chitinophaga jiangningensis</name>
    <dbReference type="NCBI Taxonomy" id="1419482"/>
    <lineage>
        <taxon>Bacteria</taxon>
        <taxon>Pseudomonadati</taxon>
        <taxon>Bacteroidota</taxon>
        <taxon>Chitinophagia</taxon>
        <taxon>Chitinophagales</taxon>
        <taxon>Chitinophagaceae</taxon>
        <taxon>Chitinophaga</taxon>
    </lineage>
</organism>
<feature type="signal peptide" evidence="1">
    <location>
        <begin position="1"/>
        <end position="26"/>
    </location>
</feature>
<protein>
    <recommendedName>
        <fullName evidence="4">RxLR effector protein</fullName>
    </recommendedName>
</protein>
<dbReference type="OrthoDB" id="673076at2"/>
<evidence type="ECO:0000313" key="2">
    <source>
        <dbReference type="EMBL" id="SHK83276.1"/>
    </source>
</evidence>
<keyword evidence="3" id="KW-1185">Reference proteome</keyword>
<dbReference type="EMBL" id="FRBL01000001">
    <property type="protein sequence ID" value="SHK83276.1"/>
    <property type="molecule type" value="Genomic_DNA"/>
</dbReference>
<reference evidence="2 3" key="1">
    <citation type="submission" date="2016-11" db="EMBL/GenBank/DDBJ databases">
        <authorList>
            <person name="Jaros S."/>
            <person name="Januszkiewicz K."/>
            <person name="Wedrychowicz H."/>
        </authorList>
    </citation>
    <scope>NUCLEOTIDE SEQUENCE [LARGE SCALE GENOMIC DNA]</scope>
    <source>
        <strain evidence="2 3">DSM 27406</strain>
    </source>
</reference>
<dbReference type="Proteomes" id="UP000184420">
    <property type="component" value="Unassembled WGS sequence"/>
</dbReference>
<gene>
    <name evidence="2" type="ORF">SAMN05444266_101296</name>
</gene>
<feature type="chain" id="PRO_5012861776" description="RxLR effector protein" evidence="1">
    <location>
        <begin position="27"/>
        <end position="133"/>
    </location>
</feature>
<keyword evidence="1" id="KW-0732">Signal</keyword>
<dbReference type="AlphaFoldDB" id="A0A1M6VPV7"/>
<sequence length="133" mass="15397">MKKLMWLTLSAPMFLLFAFTMQDRQARNTGIQRTSKNLYTVNRSAVKNVSAADQEEIKRLVVEKYDIKDFSRGEITIASNDPRTKAMGGILDNSIYKDWVSTKFIFWKQLKQIPQEAIRANEIMQKYAMAPGR</sequence>
<accession>A0A1M6VPV7</accession>
<evidence type="ECO:0008006" key="4">
    <source>
        <dbReference type="Google" id="ProtNLM"/>
    </source>
</evidence>